<dbReference type="Gene3D" id="2.40.170.20">
    <property type="entry name" value="TonB-dependent receptor, beta-barrel domain"/>
    <property type="match status" value="1"/>
</dbReference>
<dbReference type="EMBL" id="FMYP01000037">
    <property type="protein sequence ID" value="SDC56478.1"/>
    <property type="molecule type" value="Genomic_DNA"/>
</dbReference>
<dbReference type="CDD" id="cd01347">
    <property type="entry name" value="ligand_gated_channel"/>
    <property type="match status" value="1"/>
</dbReference>
<evidence type="ECO:0000256" key="2">
    <source>
        <dbReference type="ARBA" id="ARBA00022448"/>
    </source>
</evidence>
<keyword evidence="7 10" id="KW-0472">Membrane</keyword>
<keyword evidence="6 11" id="KW-0798">TonB box</keyword>
<dbReference type="InterPro" id="IPR039426">
    <property type="entry name" value="TonB-dep_rcpt-like"/>
</dbReference>
<evidence type="ECO:0000256" key="8">
    <source>
        <dbReference type="ARBA" id="ARBA00023170"/>
    </source>
</evidence>
<dbReference type="STRING" id="1640674.SAMN05216323_103711"/>
<protein>
    <submittedName>
        <fullName evidence="14">Vitamin B12 transporter</fullName>
    </submittedName>
</protein>
<keyword evidence="5" id="KW-0732">Signal</keyword>
<keyword evidence="15" id="KW-1185">Reference proteome</keyword>
<dbReference type="PANTHER" id="PTHR30069">
    <property type="entry name" value="TONB-DEPENDENT OUTER MEMBRANE RECEPTOR"/>
    <property type="match status" value="1"/>
</dbReference>
<evidence type="ECO:0000256" key="4">
    <source>
        <dbReference type="ARBA" id="ARBA00022692"/>
    </source>
</evidence>
<dbReference type="InterPro" id="IPR000531">
    <property type="entry name" value="Beta-barrel_TonB"/>
</dbReference>
<evidence type="ECO:0000256" key="7">
    <source>
        <dbReference type="ARBA" id="ARBA00023136"/>
    </source>
</evidence>
<name>A0A1G6MLI0_9BACT</name>
<keyword evidence="4 10" id="KW-0812">Transmembrane</keyword>
<evidence type="ECO:0000256" key="9">
    <source>
        <dbReference type="ARBA" id="ARBA00023237"/>
    </source>
</evidence>
<dbReference type="PROSITE" id="PS52016">
    <property type="entry name" value="TONB_DEPENDENT_REC_3"/>
    <property type="match status" value="1"/>
</dbReference>
<keyword evidence="3 10" id="KW-1134">Transmembrane beta strand</keyword>
<dbReference type="GO" id="GO:0009279">
    <property type="term" value="C:cell outer membrane"/>
    <property type="evidence" value="ECO:0007669"/>
    <property type="project" value="UniProtKB-SubCell"/>
</dbReference>
<reference evidence="14 15" key="1">
    <citation type="submission" date="2016-09" db="EMBL/GenBank/DDBJ databases">
        <authorList>
            <person name="Capua I."/>
            <person name="De Benedictis P."/>
            <person name="Joannis T."/>
            <person name="Lombin L.H."/>
            <person name="Cattoli G."/>
        </authorList>
    </citation>
    <scope>NUCLEOTIDE SEQUENCE [LARGE SCALE GENOMIC DNA]</scope>
    <source>
        <strain evidence="14 15">A7P-90m</strain>
    </source>
</reference>
<dbReference type="InterPro" id="IPR036942">
    <property type="entry name" value="Beta-barrel_TonB_sf"/>
</dbReference>
<comment type="similarity">
    <text evidence="10 11">Belongs to the TonB-dependent receptor family.</text>
</comment>
<evidence type="ECO:0000256" key="11">
    <source>
        <dbReference type="RuleBase" id="RU003357"/>
    </source>
</evidence>
<organism evidence="14 15">
    <name type="scientific">Williamwhitmania taraxaci</name>
    <dbReference type="NCBI Taxonomy" id="1640674"/>
    <lineage>
        <taxon>Bacteria</taxon>
        <taxon>Pseudomonadati</taxon>
        <taxon>Bacteroidota</taxon>
        <taxon>Bacteroidia</taxon>
        <taxon>Bacteroidales</taxon>
        <taxon>Williamwhitmaniaceae</taxon>
        <taxon>Williamwhitmania</taxon>
    </lineage>
</organism>
<proteinExistence type="inferred from homology"/>
<dbReference type="InterPro" id="IPR012910">
    <property type="entry name" value="Plug_dom"/>
</dbReference>
<keyword evidence="9 10" id="KW-0998">Cell outer membrane</keyword>
<dbReference type="OrthoDB" id="1109239at2"/>
<dbReference type="Proteomes" id="UP000199452">
    <property type="component" value="Unassembled WGS sequence"/>
</dbReference>
<dbReference type="GO" id="GO:0015344">
    <property type="term" value="F:siderophore uptake transmembrane transporter activity"/>
    <property type="evidence" value="ECO:0007669"/>
    <property type="project" value="TreeGrafter"/>
</dbReference>
<evidence type="ECO:0000256" key="3">
    <source>
        <dbReference type="ARBA" id="ARBA00022452"/>
    </source>
</evidence>
<dbReference type="GO" id="GO:0044718">
    <property type="term" value="P:siderophore transmembrane transport"/>
    <property type="evidence" value="ECO:0007669"/>
    <property type="project" value="TreeGrafter"/>
</dbReference>
<accession>A0A1G6MLI0</accession>
<dbReference type="AlphaFoldDB" id="A0A1G6MLI0"/>
<evidence type="ECO:0000259" key="12">
    <source>
        <dbReference type="Pfam" id="PF00593"/>
    </source>
</evidence>
<dbReference type="Pfam" id="PF07715">
    <property type="entry name" value="Plug"/>
    <property type="match status" value="1"/>
</dbReference>
<keyword evidence="8" id="KW-0675">Receptor</keyword>
<evidence type="ECO:0000313" key="14">
    <source>
        <dbReference type="EMBL" id="SDC56478.1"/>
    </source>
</evidence>
<evidence type="ECO:0000313" key="15">
    <source>
        <dbReference type="Proteomes" id="UP000199452"/>
    </source>
</evidence>
<evidence type="ECO:0000256" key="10">
    <source>
        <dbReference type="PROSITE-ProRule" id="PRU01360"/>
    </source>
</evidence>
<evidence type="ECO:0000256" key="5">
    <source>
        <dbReference type="ARBA" id="ARBA00022729"/>
    </source>
</evidence>
<gene>
    <name evidence="14" type="ORF">SAMN05216323_103711</name>
</gene>
<dbReference type="SUPFAM" id="SSF56935">
    <property type="entry name" value="Porins"/>
    <property type="match status" value="1"/>
</dbReference>
<keyword evidence="2 10" id="KW-0813">Transport</keyword>
<evidence type="ECO:0000259" key="13">
    <source>
        <dbReference type="Pfam" id="PF07715"/>
    </source>
</evidence>
<dbReference type="Gene3D" id="2.170.130.10">
    <property type="entry name" value="TonB-dependent receptor, plug domain"/>
    <property type="match status" value="1"/>
</dbReference>
<evidence type="ECO:0000256" key="6">
    <source>
        <dbReference type="ARBA" id="ARBA00023077"/>
    </source>
</evidence>
<comment type="subcellular location">
    <subcellularLocation>
        <location evidence="1 10">Cell outer membrane</location>
        <topology evidence="1 10">Multi-pass membrane protein</topology>
    </subcellularLocation>
</comment>
<evidence type="ECO:0000256" key="1">
    <source>
        <dbReference type="ARBA" id="ARBA00004571"/>
    </source>
</evidence>
<feature type="domain" description="TonB-dependent receptor-like beta-barrel" evidence="12">
    <location>
        <begin position="237"/>
        <end position="700"/>
    </location>
</feature>
<dbReference type="InterPro" id="IPR037066">
    <property type="entry name" value="Plug_dom_sf"/>
</dbReference>
<dbReference type="RefSeq" id="WP_092438736.1">
    <property type="nucleotide sequence ID" value="NZ_FMYP01000037.1"/>
</dbReference>
<dbReference type="Pfam" id="PF00593">
    <property type="entry name" value="TonB_dep_Rec_b-barrel"/>
    <property type="match status" value="1"/>
</dbReference>
<sequence length="726" mass="81131">MKRFFQIIVMIVAASGFVRGEQLSDTISIQEVTVSSFRKQIARDRLPQKVEVITREQIERAGTSDISDILKKEGGLDVIQYPGMLSGVGIRGFRPATSGLNQRVLVLIDGRPSASTNLAMIDLTGVERVEIIKGPASAIYGPQAVGGVVNIITRKSSGKLQGKGTVGYGSFQQTEASAQVGGTISGPVDFDFSLNRYQRNKNYKIGKNNLFRDALGFDEISSYFSKGDSTMVETDDRGDGDVRPNTKYTRYGSRGRIGVQLSSDWRLDFSVDGVFADDVEDPGDIKDGSNKPGLKDVSRLSSDISLTGKLAPTNTLTLRVFYGFQLAKNMTTYEGVPSALIHPYKSYNETTAWKGVQVTDMVTMGSNTFFFGLENNQSNFDSRRFKKDGSRVAPYKPNYSFITTGVFAQGNINLVADKLFILGGVRFDNIQYKVFETELMTYKERSENNQFFSPSLGLRYQVLPGLNLKGTVGYGFSPADIYSVAGYNEVFSKKPKHVTIYAGNAELKNMESLTRELGVTYGDKAGLWSAELSYFWTTYKNNSIEKFIPATSLELTASGDTIDARVNYQNAPSNTIQGLESSGSFDFGKLAGWNSSLQLWASYSHLFTANEVADEYGIGQTTRKMLNVAMDNLRTGISFDDSKNLYASLSFRYVGDRFDRNWNYWDRYVETTYANYMVADFVTGYRFLKHHELSLSVNNLTDENYYEKRGYNMPGRSFWIRYSFKF</sequence>
<dbReference type="PANTHER" id="PTHR30069:SF29">
    <property type="entry name" value="HEMOGLOBIN AND HEMOGLOBIN-HAPTOGLOBIN-BINDING PROTEIN 1-RELATED"/>
    <property type="match status" value="1"/>
</dbReference>
<feature type="domain" description="TonB-dependent receptor plug" evidence="13">
    <location>
        <begin position="45"/>
        <end position="148"/>
    </location>
</feature>